<dbReference type="Pfam" id="PF13472">
    <property type="entry name" value="Lipase_GDSL_2"/>
    <property type="match status" value="1"/>
</dbReference>
<dbReference type="InterPro" id="IPR036514">
    <property type="entry name" value="SGNH_hydro_sf"/>
</dbReference>
<protein>
    <recommendedName>
        <fullName evidence="1">SGNH hydrolase-type esterase domain-containing protein</fullName>
    </recommendedName>
</protein>
<dbReference type="Proteomes" id="UP000016568">
    <property type="component" value="Unassembled WGS sequence"/>
</dbReference>
<dbReference type="AlphaFoldDB" id="U2YCA1"/>
<dbReference type="InterPro" id="IPR013830">
    <property type="entry name" value="SGNH_hydro"/>
</dbReference>
<evidence type="ECO:0000313" key="2">
    <source>
        <dbReference type="EMBL" id="GAD51206.1"/>
    </source>
</evidence>
<dbReference type="EMBL" id="BASZ01000031">
    <property type="protein sequence ID" value="GAD51206.1"/>
    <property type="molecule type" value="Genomic_DNA"/>
</dbReference>
<sequence>MTSHILNPWRELPAQIDAVTADTRLVTLLVGGNDIGYVGHLLAGTCRAMGMKAVNLGKTTLPCEDLLALSIPSETAYRELRDNLRRIADIVHVRAPQARLVFVQYITLVTDKNCLDAQLLPTDRKNAQEIGLRLAKVTAEIALEKGATVLASDELSHNHSPCDRESWAIGFPRDPNAIPGAAWHPNLVGHAAIADALAKKLSKL</sequence>
<keyword evidence="3" id="KW-1185">Reference proteome</keyword>
<dbReference type="GO" id="GO:0016788">
    <property type="term" value="F:hydrolase activity, acting on ester bonds"/>
    <property type="evidence" value="ECO:0007669"/>
    <property type="project" value="UniProtKB-ARBA"/>
</dbReference>
<accession>U2YCA1</accession>
<reference evidence="2 3" key="1">
    <citation type="submission" date="2013-09" db="EMBL/GenBank/DDBJ databases">
        <title>Whole genome shotgun sequence of Novosphingobium tardaugens NBRC 16725.</title>
        <authorList>
            <person name="Isaki S."/>
            <person name="Hosoyama A."/>
            <person name="Tsuchikane K."/>
            <person name="Katsumata H."/>
            <person name="Ando Y."/>
            <person name="Yamazaki S."/>
            <person name="Fujita N."/>
        </authorList>
    </citation>
    <scope>NUCLEOTIDE SEQUENCE [LARGE SCALE GENOMIC DNA]</scope>
    <source>
        <strain evidence="2 3">NBRC 16725</strain>
    </source>
</reference>
<proteinExistence type="predicted"/>
<comment type="caution">
    <text evidence="2">The sequence shown here is derived from an EMBL/GenBank/DDBJ whole genome shotgun (WGS) entry which is preliminary data.</text>
</comment>
<dbReference type="Gene3D" id="3.40.50.1110">
    <property type="entry name" value="SGNH hydrolase"/>
    <property type="match status" value="1"/>
</dbReference>
<evidence type="ECO:0000313" key="3">
    <source>
        <dbReference type="Proteomes" id="UP000016568"/>
    </source>
</evidence>
<dbReference type="SUPFAM" id="SSF52266">
    <property type="entry name" value="SGNH hydrolase"/>
    <property type="match status" value="1"/>
</dbReference>
<dbReference type="eggNOG" id="COG2755">
    <property type="taxonomic scope" value="Bacteria"/>
</dbReference>
<gene>
    <name evidence="2" type="ORF">NT2_31_00020</name>
</gene>
<name>U2YCA1_9SPHN</name>
<feature type="domain" description="SGNH hydrolase-type esterase" evidence="1">
    <location>
        <begin position="12"/>
        <end position="192"/>
    </location>
</feature>
<organism evidence="2 3">
    <name type="scientific">Caenibius tardaugens NBRC 16725</name>
    <dbReference type="NCBI Taxonomy" id="1219035"/>
    <lineage>
        <taxon>Bacteria</taxon>
        <taxon>Pseudomonadati</taxon>
        <taxon>Pseudomonadota</taxon>
        <taxon>Alphaproteobacteria</taxon>
        <taxon>Sphingomonadales</taxon>
        <taxon>Erythrobacteraceae</taxon>
        <taxon>Caenibius</taxon>
    </lineage>
</organism>
<evidence type="ECO:0000259" key="1">
    <source>
        <dbReference type="Pfam" id="PF13472"/>
    </source>
</evidence>